<dbReference type="Proteomes" id="UP000321570">
    <property type="component" value="Unassembled WGS sequence"/>
</dbReference>
<evidence type="ECO:0000313" key="3">
    <source>
        <dbReference type="Proteomes" id="UP000321570"/>
    </source>
</evidence>
<evidence type="ECO:0000313" key="2">
    <source>
        <dbReference type="EMBL" id="VUZ50330.1"/>
    </source>
</evidence>
<gene>
    <name evidence="2" type="ORF">WMSIL1_LOCUS9301</name>
</gene>
<name>A0A564YT28_HYMDI</name>
<keyword evidence="1" id="KW-0812">Transmembrane</keyword>
<reference evidence="2 3" key="1">
    <citation type="submission" date="2019-07" db="EMBL/GenBank/DDBJ databases">
        <authorList>
            <person name="Jastrzebski P J."/>
            <person name="Paukszto L."/>
            <person name="Jastrzebski P J."/>
        </authorList>
    </citation>
    <scope>NUCLEOTIDE SEQUENCE [LARGE SCALE GENOMIC DNA]</scope>
    <source>
        <strain evidence="2 3">WMS-il1</strain>
    </source>
</reference>
<feature type="transmembrane region" description="Helical" evidence="1">
    <location>
        <begin position="47"/>
        <end position="71"/>
    </location>
</feature>
<organism evidence="2 3">
    <name type="scientific">Hymenolepis diminuta</name>
    <name type="common">Rat tapeworm</name>
    <dbReference type="NCBI Taxonomy" id="6216"/>
    <lineage>
        <taxon>Eukaryota</taxon>
        <taxon>Metazoa</taxon>
        <taxon>Spiralia</taxon>
        <taxon>Lophotrochozoa</taxon>
        <taxon>Platyhelminthes</taxon>
        <taxon>Cestoda</taxon>
        <taxon>Eucestoda</taxon>
        <taxon>Cyclophyllidea</taxon>
        <taxon>Hymenolepididae</taxon>
        <taxon>Hymenolepis</taxon>
    </lineage>
</organism>
<sequence length="114" mass="12299">MFVYGVSPLPPISIFLSVTENSTEDLLNLTTALPIFYQETDASSFQLSVWVIVIMSITCFFTIAFILCGLFKRADAYHVPLTAAGEIDIANLEGLGLQGNEGMFGISGSAIGWV</sequence>
<keyword evidence="3" id="KW-1185">Reference proteome</keyword>
<keyword evidence="1" id="KW-0472">Membrane</keyword>
<dbReference type="EMBL" id="CABIJS010000356">
    <property type="protein sequence ID" value="VUZ50330.1"/>
    <property type="molecule type" value="Genomic_DNA"/>
</dbReference>
<evidence type="ECO:0000256" key="1">
    <source>
        <dbReference type="SAM" id="Phobius"/>
    </source>
</evidence>
<keyword evidence="1" id="KW-1133">Transmembrane helix</keyword>
<accession>A0A564YT28</accession>
<dbReference type="AlphaFoldDB" id="A0A564YT28"/>
<proteinExistence type="predicted"/>
<protein>
    <submittedName>
        <fullName evidence="2">Uncharacterized protein</fullName>
    </submittedName>
</protein>